<name>A0ABY7UX65_9DEIO</name>
<keyword evidence="4" id="KW-1185">Reference proteome</keyword>
<sequence>MPAPLRAQPDAQLHLRVTPGTPPVQPVTGEQGLYRQPGPGTLLVSSDRAAFVTSVVLPQGGRAAVLPAAPVMPGQAQVTALPGTLGFTQVFTVASLEPLNLGGAAGARSVGEISRAVEATAASLPRGAYTVATTTYRVEQFGSLSVRASQPGAEVRVNDRPVGTAPVVVTDLPQGQVTVSVSLGGYQTFTQRVIVRPETTSEVSAALRRVTGILSVRSDVPAAVLIEGEAAGDAPLDLNVRPGVFSVNVVPTDRRLKAQNVLVRVNASRVTALVCSVTAGEYRCGVR</sequence>
<dbReference type="Proteomes" id="UP001217044">
    <property type="component" value="Chromosome"/>
</dbReference>
<dbReference type="PANTHER" id="PTHR36194">
    <property type="entry name" value="S-LAYER-LIKE PROTEIN"/>
    <property type="match status" value="1"/>
</dbReference>
<protein>
    <submittedName>
        <fullName evidence="3">PEGA domain-containing protein</fullName>
    </submittedName>
</protein>
<dbReference type="PANTHER" id="PTHR36194:SF1">
    <property type="entry name" value="S-LAYER-LIKE PROTEIN"/>
    <property type="match status" value="1"/>
</dbReference>
<accession>A0ABY7UX65</accession>
<feature type="domain" description="PEGA" evidence="2">
    <location>
        <begin position="141"/>
        <end position="209"/>
    </location>
</feature>
<evidence type="ECO:0000259" key="2">
    <source>
        <dbReference type="Pfam" id="PF08308"/>
    </source>
</evidence>
<proteinExistence type="predicted"/>
<feature type="region of interest" description="Disordered" evidence="1">
    <location>
        <begin position="15"/>
        <end position="36"/>
    </location>
</feature>
<dbReference type="RefSeq" id="WP_273987416.1">
    <property type="nucleotide sequence ID" value="NZ_BAABQT010000007.1"/>
</dbReference>
<evidence type="ECO:0000256" key="1">
    <source>
        <dbReference type="SAM" id="MobiDB-lite"/>
    </source>
</evidence>
<dbReference type="InterPro" id="IPR013229">
    <property type="entry name" value="PEGA"/>
</dbReference>
<reference evidence="3 4" key="1">
    <citation type="submission" date="2022-12" db="EMBL/GenBank/DDBJ databases">
        <title>Genome Sequence of Deinococcus aquaticus Type Strain PB314.</title>
        <authorList>
            <person name="Albert C."/>
            <person name="Hill J."/>
            <person name="Boren L."/>
            <person name="Scholz-Ng S."/>
            <person name="Fatema N."/>
            <person name="Grosso R."/>
            <person name="Soboslay E."/>
            <person name="Tuohy J."/>
        </authorList>
    </citation>
    <scope>NUCLEOTIDE SEQUENCE [LARGE SCALE GENOMIC DNA]</scope>
    <source>
        <strain evidence="3 4">PB-314</strain>
    </source>
</reference>
<organism evidence="3 4">
    <name type="scientific">Deinococcus aquaticus</name>
    <dbReference type="NCBI Taxonomy" id="328692"/>
    <lineage>
        <taxon>Bacteria</taxon>
        <taxon>Thermotogati</taxon>
        <taxon>Deinococcota</taxon>
        <taxon>Deinococci</taxon>
        <taxon>Deinococcales</taxon>
        <taxon>Deinococcaceae</taxon>
        <taxon>Deinococcus</taxon>
    </lineage>
</organism>
<gene>
    <name evidence="3" type="ORF">M8445_08870</name>
</gene>
<dbReference type="EMBL" id="CP115165">
    <property type="protein sequence ID" value="WDA57478.1"/>
    <property type="molecule type" value="Genomic_DNA"/>
</dbReference>
<evidence type="ECO:0000313" key="3">
    <source>
        <dbReference type="EMBL" id="WDA57478.1"/>
    </source>
</evidence>
<dbReference type="Pfam" id="PF08308">
    <property type="entry name" value="PEGA"/>
    <property type="match status" value="1"/>
</dbReference>
<evidence type="ECO:0000313" key="4">
    <source>
        <dbReference type="Proteomes" id="UP001217044"/>
    </source>
</evidence>